<sequence length="113" mass="13300">MEFTGDPNELDRTDNIFDMEKLHFINKMGKNWIGADCNKSQFPRKCEELKALSIKYGSDYIFLRRKVEKCEEMFVDGDGVLTNEVAYEKCMESTIKSFGDMIDDYHEKFMARQ</sequence>
<name>A0A1R2D2J2_9CILI</name>
<comment type="caution">
    <text evidence="1">The sequence shown here is derived from an EMBL/GenBank/DDBJ whole genome shotgun (WGS) entry which is preliminary data.</text>
</comment>
<accession>A0A1R2D2J2</accession>
<dbReference type="EMBL" id="MPUH01000011">
    <property type="protein sequence ID" value="OMJ95485.1"/>
    <property type="molecule type" value="Genomic_DNA"/>
</dbReference>
<evidence type="ECO:0000313" key="1">
    <source>
        <dbReference type="EMBL" id="OMJ95485.1"/>
    </source>
</evidence>
<proteinExistence type="predicted"/>
<dbReference type="Proteomes" id="UP000187209">
    <property type="component" value="Unassembled WGS sequence"/>
</dbReference>
<reference evidence="1 2" key="1">
    <citation type="submission" date="2016-11" db="EMBL/GenBank/DDBJ databases">
        <title>The macronuclear genome of Stentor coeruleus: a giant cell with tiny introns.</title>
        <authorList>
            <person name="Slabodnick M."/>
            <person name="Ruby J.G."/>
            <person name="Reiff S.B."/>
            <person name="Swart E.C."/>
            <person name="Gosai S."/>
            <person name="Prabakaran S."/>
            <person name="Witkowska E."/>
            <person name="Larue G.E."/>
            <person name="Fisher S."/>
            <person name="Freeman R.M."/>
            <person name="Gunawardena J."/>
            <person name="Chu W."/>
            <person name="Stover N.A."/>
            <person name="Gregory B.D."/>
            <person name="Nowacki M."/>
            <person name="Derisi J."/>
            <person name="Roy S.W."/>
            <person name="Marshall W.F."/>
            <person name="Sood P."/>
        </authorList>
    </citation>
    <scope>NUCLEOTIDE SEQUENCE [LARGE SCALE GENOMIC DNA]</scope>
    <source>
        <strain evidence="1">WM001</strain>
    </source>
</reference>
<evidence type="ECO:0000313" key="2">
    <source>
        <dbReference type="Proteomes" id="UP000187209"/>
    </source>
</evidence>
<organism evidence="1 2">
    <name type="scientific">Stentor coeruleus</name>
    <dbReference type="NCBI Taxonomy" id="5963"/>
    <lineage>
        <taxon>Eukaryota</taxon>
        <taxon>Sar</taxon>
        <taxon>Alveolata</taxon>
        <taxon>Ciliophora</taxon>
        <taxon>Postciliodesmatophora</taxon>
        <taxon>Heterotrichea</taxon>
        <taxon>Heterotrichida</taxon>
        <taxon>Stentoridae</taxon>
        <taxon>Stentor</taxon>
    </lineage>
</organism>
<protein>
    <submittedName>
        <fullName evidence="1">Uncharacterized protein</fullName>
    </submittedName>
</protein>
<keyword evidence="2" id="KW-1185">Reference proteome</keyword>
<dbReference type="AlphaFoldDB" id="A0A1R2D2J2"/>
<gene>
    <name evidence="1" type="ORF">SteCoe_1078</name>
</gene>